<gene>
    <name evidence="2" type="ORF">CK203_106232</name>
</gene>
<accession>A0A438C8S8</accession>
<dbReference type="EMBL" id="QGNW01002450">
    <property type="protein sequence ID" value="RVW19665.1"/>
    <property type="molecule type" value="Genomic_DNA"/>
</dbReference>
<evidence type="ECO:0000313" key="3">
    <source>
        <dbReference type="Proteomes" id="UP000288805"/>
    </source>
</evidence>
<proteinExistence type="predicted"/>
<keyword evidence="1" id="KW-0812">Transmembrane</keyword>
<protein>
    <submittedName>
        <fullName evidence="2">Uncharacterized protein</fullName>
    </submittedName>
</protein>
<organism evidence="2 3">
    <name type="scientific">Vitis vinifera</name>
    <name type="common">Grape</name>
    <dbReference type="NCBI Taxonomy" id="29760"/>
    <lineage>
        <taxon>Eukaryota</taxon>
        <taxon>Viridiplantae</taxon>
        <taxon>Streptophyta</taxon>
        <taxon>Embryophyta</taxon>
        <taxon>Tracheophyta</taxon>
        <taxon>Spermatophyta</taxon>
        <taxon>Magnoliopsida</taxon>
        <taxon>eudicotyledons</taxon>
        <taxon>Gunneridae</taxon>
        <taxon>Pentapetalae</taxon>
        <taxon>rosids</taxon>
        <taxon>Vitales</taxon>
        <taxon>Vitaceae</taxon>
        <taxon>Viteae</taxon>
        <taxon>Vitis</taxon>
    </lineage>
</organism>
<keyword evidence="1" id="KW-1133">Transmembrane helix</keyword>
<feature type="transmembrane region" description="Helical" evidence="1">
    <location>
        <begin position="53"/>
        <end position="74"/>
    </location>
</feature>
<name>A0A438C8S8_VITVI</name>
<evidence type="ECO:0000313" key="2">
    <source>
        <dbReference type="EMBL" id="RVW19665.1"/>
    </source>
</evidence>
<evidence type="ECO:0000256" key="1">
    <source>
        <dbReference type="SAM" id="Phobius"/>
    </source>
</evidence>
<reference evidence="2 3" key="1">
    <citation type="journal article" date="2018" name="PLoS Genet.">
        <title>Population sequencing reveals clonal diversity and ancestral inbreeding in the grapevine cultivar Chardonnay.</title>
        <authorList>
            <person name="Roach M.J."/>
            <person name="Johnson D.L."/>
            <person name="Bohlmann J."/>
            <person name="van Vuuren H.J."/>
            <person name="Jones S.J."/>
            <person name="Pretorius I.S."/>
            <person name="Schmidt S.A."/>
            <person name="Borneman A.R."/>
        </authorList>
    </citation>
    <scope>NUCLEOTIDE SEQUENCE [LARGE SCALE GENOMIC DNA]</scope>
    <source>
        <strain evidence="3">cv. Chardonnay</strain>
        <tissue evidence="2">Leaf</tissue>
    </source>
</reference>
<sequence length="75" mass="8230">MRNKASDTIKGSLSLEPITFVLAISNSSNTQLVVNCCRPYEAMLRTDEGKMPANITLISIVLAWALYLASSMAFF</sequence>
<dbReference type="Proteomes" id="UP000288805">
    <property type="component" value="Unassembled WGS sequence"/>
</dbReference>
<keyword evidence="1" id="KW-0472">Membrane</keyword>
<comment type="caution">
    <text evidence="2">The sequence shown here is derived from an EMBL/GenBank/DDBJ whole genome shotgun (WGS) entry which is preliminary data.</text>
</comment>
<dbReference type="AlphaFoldDB" id="A0A438C8S8"/>